<evidence type="ECO:0000256" key="6">
    <source>
        <dbReference type="ARBA" id="ARBA00022840"/>
    </source>
</evidence>
<dbReference type="NCBIfam" id="TIGR00152">
    <property type="entry name" value="dephospho-CoA kinase"/>
    <property type="match status" value="1"/>
</dbReference>
<dbReference type="PANTHER" id="PTHR10695">
    <property type="entry name" value="DEPHOSPHO-COA KINASE-RELATED"/>
    <property type="match status" value="1"/>
</dbReference>
<evidence type="ECO:0000313" key="10">
    <source>
        <dbReference type="EMBL" id="SDZ04785.1"/>
    </source>
</evidence>
<feature type="binding site" evidence="8">
    <location>
        <begin position="9"/>
        <end position="14"/>
    </location>
    <ligand>
        <name>ATP</name>
        <dbReference type="ChEBI" id="CHEBI:30616"/>
    </ligand>
</feature>
<dbReference type="PROSITE" id="PS51219">
    <property type="entry name" value="DPCK"/>
    <property type="match status" value="1"/>
</dbReference>
<dbReference type="STRING" id="381665.SAMN05216554_2114"/>
<dbReference type="GO" id="GO:0005737">
    <property type="term" value="C:cytoplasm"/>
    <property type="evidence" value="ECO:0007669"/>
    <property type="project" value="UniProtKB-SubCell"/>
</dbReference>
<dbReference type="InterPro" id="IPR027417">
    <property type="entry name" value="P-loop_NTPase"/>
</dbReference>
<evidence type="ECO:0000256" key="2">
    <source>
        <dbReference type="ARBA" id="ARBA00022490"/>
    </source>
</evidence>
<dbReference type="EC" id="2.7.1.24" evidence="8 9"/>
<evidence type="ECO:0000256" key="8">
    <source>
        <dbReference type="HAMAP-Rule" id="MF_00376"/>
    </source>
</evidence>
<dbReference type="NCBIfam" id="NF002879">
    <property type="entry name" value="PRK03333.1"/>
    <property type="match status" value="1"/>
</dbReference>
<dbReference type="EMBL" id="FNPZ01000002">
    <property type="protein sequence ID" value="SDZ04785.1"/>
    <property type="molecule type" value="Genomic_DNA"/>
</dbReference>
<dbReference type="Gene3D" id="3.40.50.300">
    <property type="entry name" value="P-loop containing nucleotide triphosphate hydrolases"/>
    <property type="match status" value="1"/>
</dbReference>
<comment type="similarity">
    <text evidence="1 8">Belongs to the CoaE family.</text>
</comment>
<dbReference type="GO" id="GO:0015937">
    <property type="term" value="P:coenzyme A biosynthetic process"/>
    <property type="evidence" value="ECO:0007669"/>
    <property type="project" value="UniProtKB-UniRule"/>
</dbReference>
<dbReference type="AlphaFoldDB" id="A0A1H3PVB2"/>
<evidence type="ECO:0000256" key="9">
    <source>
        <dbReference type="NCBIfam" id="TIGR00152"/>
    </source>
</evidence>
<keyword evidence="4 8" id="KW-0547">Nucleotide-binding</keyword>
<dbReference type="UniPathway" id="UPA00241">
    <property type="reaction ID" value="UER00356"/>
</dbReference>
<keyword evidence="7 8" id="KW-0173">Coenzyme A biosynthesis</keyword>
<comment type="catalytic activity">
    <reaction evidence="8">
        <text>3'-dephospho-CoA + ATP = ADP + CoA + H(+)</text>
        <dbReference type="Rhea" id="RHEA:18245"/>
        <dbReference type="ChEBI" id="CHEBI:15378"/>
        <dbReference type="ChEBI" id="CHEBI:30616"/>
        <dbReference type="ChEBI" id="CHEBI:57287"/>
        <dbReference type="ChEBI" id="CHEBI:57328"/>
        <dbReference type="ChEBI" id="CHEBI:456216"/>
        <dbReference type="EC" id="2.7.1.24"/>
    </reaction>
</comment>
<protein>
    <recommendedName>
        <fullName evidence="8 9">Dephospho-CoA kinase</fullName>
        <ecNumber evidence="8 9">2.7.1.24</ecNumber>
    </recommendedName>
    <alternativeName>
        <fullName evidence="8">Dephosphocoenzyme A kinase</fullName>
    </alternativeName>
</protein>
<accession>A0A1H3PVB2</accession>
<dbReference type="GO" id="GO:0005524">
    <property type="term" value="F:ATP binding"/>
    <property type="evidence" value="ECO:0007669"/>
    <property type="project" value="UniProtKB-UniRule"/>
</dbReference>
<keyword evidence="2 8" id="KW-0963">Cytoplasm</keyword>
<organism evidence="10 11">
    <name type="scientific">Herbiconiux ginsengi</name>
    <dbReference type="NCBI Taxonomy" id="381665"/>
    <lineage>
        <taxon>Bacteria</taxon>
        <taxon>Bacillati</taxon>
        <taxon>Actinomycetota</taxon>
        <taxon>Actinomycetes</taxon>
        <taxon>Micrococcales</taxon>
        <taxon>Microbacteriaceae</taxon>
        <taxon>Herbiconiux</taxon>
    </lineage>
</organism>
<dbReference type="Pfam" id="PF01121">
    <property type="entry name" value="CoaE"/>
    <property type="match status" value="1"/>
</dbReference>
<keyword evidence="11" id="KW-1185">Reference proteome</keyword>
<reference evidence="10 11" key="1">
    <citation type="submission" date="2016-10" db="EMBL/GenBank/DDBJ databases">
        <authorList>
            <person name="de Groot N.N."/>
        </authorList>
    </citation>
    <scope>NUCLEOTIDE SEQUENCE [LARGE SCALE GENOMIC DNA]</scope>
    <source>
        <strain evidence="10 11">CGMCC 4.3491</strain>
    </source>
</reference>
<dbReference type="InterPro" id="IPR001977">
    <property type="entry name" value="Depp_CoAkinase"/>
</dbReference>
<evidence type="ECO:0000256" key="5">
    <source>
        <dbReference type="ARBA" id="ARBA00022777"/>
    </source>
</evidence>
<keyword evidence="5 8" id="KW-0418">Kinase</keyword>
<sequence length="207" mass="22216">MIGLTGGIAAGKSTVARRFAEHGAVVFDADQLAREAVEPGTPGLAAIRERFGDSVVAPDGSLDRPALGAIVFGDEQARLDLNGITHPEIARLLIERLEQTRAADPDAVVVYDVPLMVESGGRRGGLFEHVVVVESPAEVRIARLVDLRGMSREEAERRIRSQATDEERRAIADTVIDTSGSLEQTLEQVDAAWEKLQGRGSAREAAV</sequence>
<dbReference type="SUPFAM" id="SSF52540">
    <property type="entry name" value="P-loop containing nucleoside triphosphate hydrolases"/>
    <property type="match status" value="1"/>
</dbReference>
<name>A0A1H3PVB2_9MICO</name>
<dbReference type="Proteomes" id="UP000198891">
    <property type="component" value="Unassembled WGS sequence"/>
</dbReference>
<comment type="pathway">
    <text evidence="8">Cofactor biosynthesis; coenzyme A biosynthesis; CoA from (R)-pantothenate: step 5/5.</text>
</comment>
<evidence type="ECO:0000256" key="1">
    <source>
        <dbReference type="ARBA" id="ARBA00009018"/>
    </source>
</evidence>
<evidence type="ECO:0000256" key="3">
    <source>
        <dbReference type="ARBA" id="ARBA00022679"/>
    </source>
</evidence>
<evidence type="ECO:0000256" key="7">
    <source>
        <dbReference type="ARBA" id="ARBA00022993"/>
    </source>
</evidence>
<comment type="function">
    <text evidence="8">Catalyzes the phosphorylation of the 3'-hydroxyl group of dephosphocoenzyme A to form coenzyme A.</text>
</comment>
<dbReference type="CDD" id="cd02022">
    <property type="entry name" value="DPCK"/>
    <property type="match status" value="1"/>
</dbReference>
<dbReference type="FunFam" id="3.40.50.300:FF:000991">
    <property type="entry name" value="Dephospho-CoA kinase"/>
    <property type="match status" value="1"/>
</dbReference>
<keyword evidence="6 8" id="KW-0067">ATP-binding</keyword>
<proteinExistence type="inferred from homology"/>
<evidence type="ECO:0000256" key="4">
    <source>
        <dbReference type="ARBA" id="ARBA00022741"/>
    </source>
</evidence>
<dbReference type="HAMAP" id="MF_00376">
    <property type="entry name" value="Dephospho_CoA_kinase"/>
    <property type="match status" value="1"/>
</dbReference>
<dbReference type="PANTHER" id="PTHR10695:SF46">
    <property type="entry name" value="BIFUNCTIONAL COENZYME A SYNTHASE-RELATED"/>
    <property type="match status" value="1"/>
</dbReference>
<dbReference type="GO" id="GO:0004140">
    <property type="term" value="F:dephospho-CoA kinase activity"/>
    <property type="evidence" value="ECO:0007669"/>
    <property type="project" value="UniProtKB-UniRule"/>
</dbReference>
<keyword evidence="3 8" id="KW-0808">Transferase</keyword>
<comment type="subcellular location">
    <subcellularLocation>
        <location evidence="8">Cytoplasm</location>
    </subcellularLocation>
</comment>
<evidence type="ECO:0000313" key="11">
    <source>
        <dbReference type="Proteomes" id="UP000198891"/>
    </source>
</evidence>
<gene>
    <name evidence="8" type="primary">coaE</name>
    <name evidence="10" type="ORF">SAMN05216554_2114</name>
</gene>